<dbReference type="CDD" id="cd02573">
    <property type="entry name" value="PseudoU_synth_EcTruB"/>
    <property type="match status" value="1"/>
</dbReference>
<dbReference type="Pfam" id="PF09157">
    <property type="entry name" value="TruB-C_2"/>
    <property type="match status" value="1"/>
</dbReference>
<accession>A0A060URU9</accession>
<protein>
    <recommendedName>
        <fullName evidence="5">tRNA pseudouridine synthase B</fullName>
        <ecNumber evidence="5">5.4.99.25</ecNumber>
    </recommendedName>
    <alternativeName>
        <fullName evidence="5">tRNA pseudouridine(55) synthase</fullName>
        <shortName evidence="5">Psi55 synthase</shortName>
    </alternativeName>
    <alternativeName>
        <fullName evidence="5">tRNA pseudouridylate synthase</fullName>
    </alternativeName>
    <alternativeName>
        <fullName evidence="5">tRNA-uridine isomerase</fullName>
    </alternativeName>
</protein>
<name>A0A060URU9_9PROT</name>
<dbReference type="RefSeq" id="WP_035193839.1">
    <property type="nucleotide sequence ID" value="NZ_CCCS020000042.1"/>
</dbReference>
<reference evidence="10 12" key="3">
    <citation type="submission" date="2016-07" db="EMBL/GenBank/DDBJ databases">
        <title>Draft genome of a psychrotolerant acidophile Acidithiobacillus ferrivorans strain YL15.</title>
        <authorList>
            <person name="Peng T."/>
            <person name="Ma L."/>
            <person name="Nan M."/>
            <person name="An N."/>
            <person name="Wang M."/>
            <person name="Qiu G."/>
            <person name="Zeng W."/>
        </authorList>
    </citation>
    <scope>NUCLEOTIDE SEQUENCE [LARGE SCALE GENOMIC DNA]</scope>
    <source>
        <strain evidence="10 12">YL15</strain>
    </source>
</reference>
<dbReference type="InterPro" id="IPR036974">
    <property type="entry name" value="PUA_sf"/>
</dbReference>
<evidence type="ECO:0000256" key="5">
    <source>
        <dbReference type="HAMAP-Rule" id="MF_01080"/>
    </source>
</evidence>
<evidence type="ECO:0000313" key="10">
    <source>
        <dbReference type="EMBL" id="OCB02388.1"/>
    </source>
</evidence>
<comment type="function">
    <text evidence="5">Responsible for synthesis of pseudouridine from uracil-55 in the psi GC loop of transfer RNAs.</text>
</comment>
<feature type="domain" description="tRNA pseudouridylate synthase B C-terminal" evidence="8">
    <location>
        <begin position="174"/>
        <end position="218"/>
    </location>
</feature>
<dbReference type="InterPro" id="IPR020103">
    <property type="entry name" value="PsdUridine_synth_cat_dom_sf"/>
</dbReference>
<dbReference type="InterPro" id="IPR015947">
    <property type="entry name" value="PUA-like_sf"/>
</dbReference>
<reference evidence="11 13" key="4">
    <citation type="submission" date="2017-03" db="EMBL/GenBank/DDBJ databases">
        <authorList>
            <person name="Regsiter A."/>
            <person name="William W."/>
        </authorList>
    </citation>
    <scope>NUCLEOTIDE SEQUENCE [LARGE SCALE GENOMIC DNA]</scope>
    <source>
        <strain evidence="11">PRJEB5721</strain>
    </source>
</reference>
<dbReference type="EC" id="5.4.99.25" evidence="5"/>
<reference evidence="9" key="1">
    <citation type="submission" date="2014-03" db="EMBL/GenBank/DDBJ databases">
        <authorList>
            <person name="Genoscope - CEA"/>
        </authorList>
    </citation>
    <scope>NUCLEOTIDE SEQUENCE [LARGE SCALE GENOMIC DNA]</scope>
    <source>
        <strain evidence="9">CF27</strain>
    </source>
</reference>
<comment type="similarity">
    <text evidence="2 5">Belongs to the pseudouridine synthase TruB family. Type 1 subfamily.</text>
</comment>
<dbReference type="Proteomes" id="UP000193925">
    <property type="component" value="Chromosome AFERRI"/>
</dbReference>
<dbReference type="Pfam" id="PF16198">
    <property type="entry name" value="TruB_C_2"/>
    <property type="match status" value="1"/>
</dbReference>
<keyword evidence="13" id="KW-1185">Reference proteome</keyword>
<dbReference type="Proteomes" id="UP000093129">
    <property type="component" value="Unassembled WGS sequence"/>
</dbReference>
<feature type="active site" description="Nucleophile" evidence="5">
    <location>
        <position position="41"/>
    </location>
</feature>
<feature type="domain" description="tRNA pseudouridine synthase II TruB subfamily 1 C-terminal" evidence="7">
    <location>
        <begin position="234"/>
        <end position="291"/>
    </location>
</feature>
<dbReference type="EMBL" id="LT841305">
    <property type="protein sequence ID" value="SMH65811.1"/>
    <property type="molecule type" value="Genomic_DNA"/>
</dbReference>
<dbReference type="GO" id="GO:0016829">
    <property type="term" value="F:lyase activity"/>
    <property type="evidence" value="ECO:0007669"/>
    <property type="project" value="UniProtKB-KW"/>
</dbReference>
<gene>
    <name evidence="5 9" type="primary">truB</name>
    <name evidence="11" type="ORF">AFERRI_20595</name>
    <name evidence="9" type="ORF">AFERRI_470035</name>
    <name evidence="10" type="ORF">BBC27_13100</name>
</gene>
<evidence type="ECO:0000313" key="13">
    <source>
        <dbReference type="Proteomes" id="UP000193925"/>
    </source>
</evidence>
<keyword evidence="3 5" id="KW-0819">tRNA processing</keyword>
<dbReference type="GO" id="GO:0031119">
    <property type="term" value="P:tRNA pseudouridine synthesis"/>
    <property type="evidence" value="ECO:0007669"/>
    <property type="project" value="UniProtKB-UniRule"/>
</dbReference>
<dbReference type="CDD" id="cd21152">
    <property type="entry name" value="PUA_TruB_bacterial"/>
    <property type="match status" value="1"/>
</dbReference>
<proteinExistence type="inferred from homology"/>
<keyword evidence="9" id="KW-0456">Lyase</keyword>
<reference evidence="9" key="2">
    <citation type="submission" date="2014-07" db="EMBL/GenBank/DDBJ databases">
        <title>Initial genome analysis of the psychrotolerant acidophile Acidithiobacillus ferrivorans CF27: insights into iron and sulfur oxidation pathways and into biofilm formation.</title>
        <authorList>
            <person name="Talla E."/>
            <person name="Hedrich S."/>
            <person name="Mangenot S."/>
            <person name="Ji B."/>
            <person name="Johnson D.B."/>
            <person name="Barbe V."/>
            <person name="Bonnefoy V."/>
        </authorList>
    </citation>
    <scope>NUCLEOTIDE SEQUENCE [LARGE SCALE GENOMIC DNA]</scope>
    <source>
        <strain evidence="9">CF27</strain>
    </source>
</reference>
<dbReference type="InterPro" id="IPR015240">
    <property type="entry name" value="tRNA_sdUridine_synth_fam1_C"/>
</dbReference>
<dbReference type="GO" id="GO:1990481">
    <property type="term" value="P:mRNA pseudouridine synthesis"/>
    <property type="evidence" value="ECO:0007669"/>
    <property type="project" value="TreeGrafter"/>
</dbReference>
<dbReference type="HAMAP" id="MF_01080">
    <property type="entry name" value="TruB_bact"/>
    <property type="match status" value="1"/>
</dbReference>
<dbReference type="GO" id="GO:0160148">
    <property type="term" value="F:tRNA pseudouridine(55) synthase activity"/>
    <property type="evidence" value="ECO:0007669"/>
    <property type="project" value="UniProtKB-EC"/>
</dbReference>
<dbReference type="SUPFAM" id="SSF88697">
    <property type="entry name" value="PUA domain-like"/>
    <property type="match status" value="1"/>
</dbReference>
<feature type="domain" description="Pseudouridine synthase II N-terminal" evidence="6">
    <location>
        <begin position="26"/>
        <end position="173"/>
    </location>
</feature>
<evidence type="ECO:0000313" key="12">
    <source>
        <dbReference type="Proteomes" id="UP000093129"/>
    </source>
</evidence>
<dbReference type="Gene3D" id="3.30.2350.10">
    <property type="entry name" value="Pseudouridine synthase"/>
    <property type="match status" value="1"/>
</dbReference>
<sequence>MNCQHGLLLFDKPAGLTSNAALQRVKRLLGIKKAGHTGSLDPIATGLLVLLFGEATKVSDYILNADKSYRATLRLGQTTTTGDSEGEILEERPVTTSEEQVRMVLPQFSGVIAQIPPMYSAIKQGGKPLYELARKGLEVERAARQVRIDALDLILLDGDCLVLDVRCSKGTYIRSLAADIGAALGCGAHVNGLRRTSTGPFDIAQALTLEALAEVLGREECPLKAMDLALDYLPAVTLTENTAYYLRQGQGVVVAHTPASLGRIRLYGPMGQFLGLGEVMDDGKVAPRRLMSVN</sequence>
<dbReference type="SUPFAM" id="SSF55120">
    <property type="entry name" value="Pseudouridine synthase"/>
    <property type="match status" value="1"/>
</dbReference>
<dbReference type="PANTHER" id="PTHR13767:SF2">
    <property type="entry name" value="PSEUDOURIDYLATE SYNTHASE TRUB1"/>
    <property type="match status" value="1"/>
</dbReference>
<dbReference type="InterPro" id="IPR002501">
    <property type="entry name" value="PsdUridine_synth_N"/>
</dbReference>
<dbReference type="InterPro" id="IPR032819">
    <property type="entry name" value="TruB_C"/>
</dbReference>
<dbReference type="PANTHER" id="PTHR13767">
    <property type="entry name" value="TRNA-PSEUDOURIDINE SYNTHASE"/>
    <property type="match status" value="1"/>
</dbReference>
<evidence type="ECO:0000256" key="3">
    <source>
        <dbReference type="ARBA" id="ARBA00022694"/>
    </source>
</evidence>
<evidence type="ECO:0000256" key="1">
    <source>
        <dbReference type="ARBA" id="ARBA00000385"/>
    </source>
</evidence>
<comment type="catalytic activity">
    <reaction evidence="1 5">
        <text>uridine(55) in tRNA = pseudouridine(55) in tRNA</text>
        <dbReference type="Rhea" id="RHEA:42532"/>
        <dbReference type="Rhea" id="RHEA-COMP:10101"/>
        <dbReference type="Rhea" id="RHEA-COMP:10102"/>
        <dbReference type="ChEBI" id="CHEBI:65314"/>
        <dbReference type="ChEBI" id="CHEBI:65315"/>
        <dbReference type="EC" id="5.4.99.25"/>
    </reaction>
</comment>
<dbReference type="AlphaFoldDB" id="A0A060URU9"/>
<dbReference type="NCBIfam" id="TIGR00431">
    <property type="entry name" value="TruB"/>
    <property type="match status" value="1"/>
</dbReference>
<evidence type="ECO:0000256" key="2">
    <source>
        <dbReference type="ARBA" id="ARBA00005642"/>
    </source>
</evidence>
<evidence type="ECO:0000259" key="7">
    <source>
        <dbReference type="Pfam" id="PF09157"/>
    </source>
</evidence>
<dbReference type="GO" id="GO:0003723">
    <property type="term" value="F:RNA binding"/>
    <property type="evidence" value="ECO:0007669"/>
    <property type="project" value="InterPro"/>
</dbReference>
<dbReference type="InterPro" id="IPR014780">
    <property type="entry name" value="tRNA_psdUridine_synth_TruB"/>
</dbReference>
<dbReference type="EMBL" id="CCCS020000042">
    <property type="protein sequence ID" value="CDQ11006.1"/>
    <property type="molecule type" value="Genomic_DNA"/>
</dbReference>
<keyword evidence="4 5" id="KW-0413">Isomerase</keyword>
<dbReference type="Gene3D" id="2.30.130.10">
    <property type="entry name" value="PUA domain"/>
    <property type="match status" value="1"/>
</dbReference>
<evidence type="ECO:0000259" key="8">
    <source>
        <dbReference type="Pfam" id="PF16198"/>
    </source>
</evidence>
<organism evidence="9">
    <name type="scientific">Acidithiobacillus ferrivorans</name>
    <dbReference type="NCBI Taxonomy" id="160808"/>
    <lineage>
        <taxon>Bacteria</taxon>
        <taxon>Pseudomonadati</taxon>
        <taxon>Pseudomonadota</taxon>
        <taxon>Acidithiobacillia</taxon>
        <taxon>Acidithiobacillales</taxon>
        <taxon>Acidithiobacillaceae</taxon>
        <taxon>Acidithiobacillus</taxon>
    </lineage>
</organism>
<evidence type="ECO:0000313" key="11">
    <source>
        <dbReference type="EMBL" id="SMH65811.1"/>
    </source>
</evidence>
<dbReference type="EMBL" id="MASQ01000096">
    <property type="protein sequence ID" value="OCB02388.1"/>
    <property type="molecule type" value="Genomic_DNA"/>
</dbReference>
<evidence type="ECO:0000259" key="6">
    <source>
        <dbReference type="Pfam" id="PF01509"/>
    </source>
</evidence>
<dbReference type="Pfam" id="PF01509">
    <property type="entry name" value="TruB_N"/>
    <property type="match status" value="1"/>
</dbReference>
<evidence type="ECO:0000313" key="9">
    <source>
        <dbReference type="EMBL" id="CDQ11006.1"/>
    </source>
</evidence>
<evidence type="ECO:0000256" key="4">
    <source>
        <dbReference type="ARBA" id="ARBA00023235"/>
    </source>
</evidence>